<feature type="binding site" evidence="8">
    <location>
        <position position="120"/>
    </location>
    <ligand>
        <name>substrate</name>
    </ligand>
</feature>
<dbReference type="EMBL" id="JBITLV010000004">
    <property type="protein sequence ID" value="MFI7587974.1"/>
    <property type="molecule type" value="Genomic_DNA"/>
</dbReference>
<dbReference type="InterPro" id="IPR036453">
    <property type="entry name" value="GluRdtase_dimer_dom_sf"/>
</dbReference>
<keyword evidence="15" id="KW-1185">Reference proteome</keyword>
<evidence type="ECO:0000256" key="8">
    <source>
        <dbReference type="HAMAP-Rule" id="MF_00087"/>
    </source>
</evidence>
<comment type="similarity">
    <text evidence="2 8 9">Belongs to the glutamyl-tRNA reductase family.</text>
</comment>
<reference evidence="14 15" key="1">
    <citation type="submission" date="2024-10" db="EMBL/GenBank/DDBJ databases">
        <title>The Natural Products Discovery Center: Release of the First 8490 Sequenced Strains for Exploring Actinobacteria Biosynthetic Diversity.</title>
        <authorList>
            <person name="Kalkreuter E."/>
            <person name="Kautsar S.A."/>
            <person name="Yang D."/>
            <person name="Bader C.D."/>
            <person name="Teijaro C.N."/>
            <person name="Fluegel L."/>
            <person name="Davis C.M."/>
            <person name="Simpson J.R."/>
            <person name="Lauterbach L."/>
            <person name="Steele A.D."/>
            <person name="Gui C."/>
            <person name="Meng S."/>
            <person name="Li G."/>
            <person name="Viehrig K."/>
            <person name="Ye F."/>
            <person name="Su P."/>
            <person name="Kiefer A.F."/>
            <person name="Nichols A."/>
            <person name="Cepeda A.J."/>
            <person name="Yan W."/>
            <person name="Fan B."/>
            <person name="Jiang Y."/>
            <person name="Adhikari A."/>
            <person name="Zheng C.-J."/>
            <person name="Schuster L."/>
            <person name="Cowan T.M."/>
            <person name="Smanski M.J."/>
            <person name="Chevrette M.G."/>
            <person name="De Carvalho L.P.S."/>
            <person name="Shen B."/>
        </authorList>
    </citation>
    <scope>NUCLEOTIDE SEQUENCE [LARGE SCALE GENOMIC DNA]</scope>
    <source>
        <strain evidence="14 15">NPDC049639</strain>
    </source>
</reference>
<feature type="binding site" evidence="8">
    <location>
        <position position="109"/>
    </location>
    <ligand>
        <name>substrate</name>
    </ligand>
</feature>
<proteinExistence type="inferred from homology"/>
<dbReference type="EC" id="1.2.1.70" evidence="3 8"/>
<evidence type="ECO:0000256" key="5">
    <source>
        <dbReference type="ARBA" id="ARBA00023002"/>
    </source>
</evidence>
<dbReference type="Gene3D" id="3.40.50.720">
    <property type="entry name" value="NAD(P)-binding Rossmann-like Domain"/>
    <property type="match status" value="1"/>
</dbReference>
<dbReference type="RefSeq" id="WP_398280706.1">
    <property type="nucleotide sequence ID" value="NZ_JBITLV010000004.1"/>
</dbReference>
<dbReference type="NCBIfam" id="TIGR01035">
    <property type="entry name" value="hemA"/>
    <property type="match status" value="1"/>
</dbReference>
<comment type="catalytic activity">
    <reaction evidence="7 8 9">
        <text>(S)-4-amino-5-oxopentanoate + tRNA(Glu) + NADP(+) = L-glutamyl-tRNA(Glu) + NADPH + H(+)</text>
        <dbReference type="Rhea" id="RHEA:12344"/>
        <dbReference type="Rhea" id="RHEA-COMP:9663"/>
        <dbReference type="Rhea" id="RHEA-COMP:9680"/>
        <dbReference type="ChEBI" id="CHEBI:15378"/>
        <dbReference type="ChEBI" id="CHEBI:57501"/>
        <dbReference type="ChEBI" id="CHEBI:57783"/>
        <dbReference type="ChEBI" id="CHEBI:58349"/>
        <dbReference type="ChEBI" id="CHEBI:78442"/>
        <dbReference type="ChEBI" id="CHEBI:78520"/>
        <dbReference type="EC" id="1.2.1.70"/>
    </reaction>
</comment>
<dbReference type="PROSITE" id="PS00747">
    <property type="entry name" value="GLUTR"/>
    <property type="match status" value="1"/>
</dbReference>
<comment type="caution">
    <text evidence="14">The sequence shown here is derived from an EMBL/GenBank/DDBJ whole genome shotgun (WGS) entry which is preliminary data.</text>
</comment>
<feature type="compositionally biased region" description="Low complexity" evidence="10">
    <location>
        <begin position="443"/>
        <end position="452"/>
    </location>
</feature>
<feature type="domain" description="Glutamyl-tRNA reductase N-terminal" evidence="13">
    <location>
        <begin position="6"/>
        <end position="156"/>
    </location>
</feature>
<dbReference type="InterPro" id="IPR006151">
    <property type="entry name" value="Shikm_DH/Glu-tRNA_Rdtase"/>
</dbReference>
<dbReference type="Pfam" id="PF00745">
    <property type="entry name" value="GlutR_dimer"/>
    <property type="match status" value="1"/>
</dbReference>
<dbReference type="PANTHER" id="PTHR43013">
    <property type="entry name" value="GLUTAMYL-TRNA REDUCTASE"/>
    <property type="match status" value="1"/>
</dbReference>
<protein>
    <recommendedName>
        <fullName evidence="3 8">Glutamyl-tRNA reductase</fullName>
        <shortName evidence="8">GluTR</shortName>
        <ecNumber evidence="3 8">1.2.1.70</ecNumber>
    </recommendedName>
</protein>
<feature type="domain" description="Tetrapyrrole biosynthesis glutamyl-tRNA reductase dimerisation" evidence="11">
    <location>
        <begin position="325"/>
        <end position="427"/>
    </location>
</feature>
<evidence type="ECO:0000256" key="6">
    <source>
        <dbReference type="ARBA" id="ARBA00023244"/>
    </source>
</evidence>
<dbReference type="SUPFAM" id="SSF51735">
    <property type="entry name" value="NAD(P)-binding Rossmann-fold domains"/>
    <property type="match status" value="1"/>
</dbReference>
<feature type="binding site" evidence="8">
    <location>
        <begin position="195"/>
        <end position="200"/>
    </location>
    <ligand>
        <name>NADP(+)</name>
        <dbReference type="ChEBI" id="CHEBI:58349"/>
    </ligand>
</feature>
<dbReference type="PIRSF" id="PIRSF000445">
    <property type="entry name" value="4pyrrol_synth_GluRdtase"/>
    <property type="match status" value="1"/>
</dbReference>
<evidence type="ECO:0000256" key="2">
    <source>
        <dbReference type="ARBA" id="ARBA00005916"/>
    </source>
</evidence>
<dbReference type="HAMAP" id="MF_00087">
    <property type="entry name" value="Glu_tRNA_reductase"/>
    <property type="match status" value="1"/>
</dbReference>
<gene>
    <name evidence="8" type="primary">hemA</name>
    <name evidence="14" type="ORF">ACIB24_12955</name>
</gene>
<dbReference type="SUPFAM" id="SSF69742">
    <property type="entry name" value="Glutamyl tRNA-reductase catalytic, N-terminal domain"/>
    <property type="match status" value="1"/>
</dbReference>
<comment type="function">
    <text evidence="8">Catalyzes the NADPH-dependent reduction of glutamyl-tRNA(Glu) to glutamate 1-semialdehyde (GSA).</text>
</comment>
<dbReference type="SUPFAM" id="SSF69075">
    <property type="entry name" value="Glutamyl tRNA-reductase dimerization domain"/>
    <property type="match status" value="1"/>
</dbReference>
<dbReference type="InterPro" id="IPR036343">
    <property type="entry name" value="GluRdtase_N_sf"/>
</dbReference>
<comment type="domain">
    <text evidence="8">Possesses an unusual extended V-shaped dimeric structure with each monomer consisting of three distinct domains arranged along a curved 'spinal' alpha-helix. The N-terminal catalytic domain specifically recognizes the glutamate moiety of the substrate. The second domain is the NADPH-binding domain, and the third C-terminal domain is responsible for dimerization.</text>
</comment>
<keyword evidence="4 8" id="KW-0521">NADP</keyword>
<feature type="domain" description="Quinate/shikimate 5-dehydrogenase/glutamyl-tRNA reductase" evidence="12">
    <location>
        <begin position="185"/>
        <end position="309"/>
    </location>
</feature>
<evidence type="ECO:0000256" key="4">
    <source>
        <dbReference type="ARBA" id="ARBA00022857"/>
    </source>
</evidence>
<feature type="binding site" evidence="8">
    <location>
        <begin position="114"/>
        <end position="116"/>
    </location>
    <ligand>
        <name>substrate</name>
    </ligand>
</feature>
<feature type="active site" description="Nucleophile" evidence="8">
    <location>
        <position position="50"/>
    </location>
</feature>
<evidence type="ECO:0000313" key="15">
    <source>
        <dbReference type="Proteomes" id="UP001612915"/>
    </source>
</evidence>
<feature type="region of interest" description="Disordered" evidence="10">
    <location>
        <begin position="436"/>
        <end position="475"/>
    </location>
</feature>
<evidence type="ECO:0000256" key="10">
    <source>
        <dbReference type="SAM" id="MobiDB-lite"/>
    </source>
</evidence>
<keyword evidence="5 8" id="KW-0560">Oxidoreductase</keyword>
<evidence type="ECO:0000313" key="14">
    <source>
        <dbReference type="EMBL" id="MFI7587974.1"/>
    </source>
</evidence>
<comment type="pathway">
    <text evidence="1 8 9">Porphyrin-containing compound metabolism; protoporphyrin-IX biosynthesis; 5-aminolevulinate from L-glutamyl-tRNA(Glu): step 1/2.</text>
</comment>
<evidence type="ECO:0000256" key="9">
    <source>
        <dbReference type="RuleBase" id="RU000584"/>
    </source>
</evidence>
<sequence>MSTLIVGLSHRTASIDLLERATLTGEQAEKLALELTDAVEVREAVCLVTCNRLEIYADVERFHGGVDEIGTGLARATGVPLDELSQHLYVHYDAAAVAHVFRVASGLDSMAVGEAQILGQVRTAMRTGQSSGTVGRSLSHLLQNSLRVGKRAHSETRLDQAGPDLVEYGLEAAATLLGGAPGAPSMAGREVLVLGAGAMSGLAAASAQRAGAAGITVISRTAEKAHRLADSVGGRRLPLDRLAEALEAADVVLACAGATEHLVTVAAARDAQAARGGRAQVYVDVALPRDVEPEVATLPGVHVLDLERLGADLAERGLAEDLAAARALVADEVTAYLAGQRSEAVSPTVVALREMALGVVTSELERLNQRLDARSEPVGDDVRAELEQAVHRVVEKLLHSPTVRVKELAAEPGGTSYATALRALFNLGPEPAEAVTGLPSDLPVPVRVSPPVTSEHGLDLTSLRAADPSSGEVPR</sequence>
<comment type="miscellaneous">
    <text evidence="8">During catalysis, the active site Cys acts as a nucleophile attacking the alpha-carbonyl group of tRNA-bound glutamate with the formation of a thioester intermediate between enzyme and glutamate, and the concomitant release of tRNA(Glu). The thioester intermediate is finally reduced by direct hydride transfer from NADPH, to form the product GSA.</text>
</comment>
<evidence type="ECO:0000256" key="1">
    <source>
        <dbReference type="ARBA" id="ARBA00005059"/>
    </source>
</evidence>
<dbReference type="NCBIfam" id="NF000744">
    <property type="entry name" value="PRK00045.1-3"/>
    <property type="match status" value="1"/>
</dbReference>
<evidence type="ECO:0000256" key="7">
    <source>
        <dbReference type="ARBA" id="ARBA00047464"/>
    </source>
</evidence>
<dbReference type="InterPro" id="IPR018214">
    <property type="entry name" value="GluRdtase_CS"/>
</dbReference>
<dbReference type="GO" id="GO:0008883">
    <property type="term" value="F:glutamyl-tRNA reductase activity"/>
    <property type="evidence" value="ECO:0007669"/>
    <property type="project" value="UniProtKB-EC"/>
</dbReference>
<dbReference type="PANTHER" id="PTHR43013:SF1">
    <property type="entry name" value="GLUTAMYL-TRNA REDUCTASE"/>
    <property type="match status" value="1"/>
</dbReference>
<evidence type="ECO:0000259" key="11">
    <source>
        <dbReference type="Pfam" id="PF00745"/>
    </source>
</evidence>
<dbReference type="InterPro" id="IPR015896">
    <property type="entry name" value="4pyrrol_synth_GluRdtase_dimer"/>
</dbReference>
<dbReference type="Pfam" id="PF01488">
    <property type="entry name" value="Shikimate_DH"/>
    <property type="match status" value="1"/>
</dbReference>
<dbReference type="Pfam" id="PF05201">
    <property type="entry name" value="GlutR_N"/>
    <property type="match status" value="1"/>
</dbReference>
<dbReference type="InterPro" id="IPR036291">
    <property type="entry name" value="NAD(P)-bd_dom_sf"/>
</dbReference>
<accession>A0ABW8ANM5</accession>
<dbReference type="Proteomes" id="UP001612915">
    <property type="component" value="Unassembled WGS sequence"/>
</dbReference>
<feature type="binding site" evidence="8">
    <location>
        <begin position="49"/>
        <end position="52"/>
    </location>
    <ligand>
        <name>substrate</name>
    </ligand>
</feature>
<evidence type="ECO:0000259" key="13">
    <source>
        <dbReference type="Pfam" id="PF05201"/>
    </source>
</evidence>
<evidence type="ECO:0000259" key="12">
    <source>
        <dbReference type="Pfam" id="PF01488"/>
    </source>
</evidence>
<evidence type="ECO:0000256" key="3">
    <source>
        <dbReference type="ARBA" id="ARBA00012970"/>
    </source>
</evidence>
<dbReference type="InterPro" id="IPR015895">
    <property type="entry name" value="4pyrrol_synth_GluRdtase_N"/>
</dbReference>
<keyword evidence="6 8" id="KW-0627">Porphyrin biosynthesis</keyword>
<dbReference type="InterPro" id="IPR000343">
    <property type="entry name" value="4pyrrol_synth_GluRdtase"/>
</dbReference>
<comment type="subunit">
    <text evidence="8">Homodimer.</text>
</comment>
<name>A0ABW8ANM5_9ACTN</name>
<organism evidence="14 15">
    <name type="scientific">Spongisporangium articulatum</name>
    <dbReference type="NCBI Taxonomy" id="3362603"/>
    <lineage>
        <taxon>Bacteria</taxon>
        <taxon>Bacillati</taxon>
        <taxon>Actinomycetota</taxon>
        <taxon>Actinomycetes</taxon>
        <taxon>Kineosporiales</taxon>
        <taxon>Kineosporiaceae</taxon>
        <taxon>Spongisporangium</taxon>
    </lineage>
</organism>
<dbReference type="Gene3D" id="3.30.460.30">
    <property type="entry name" value="Glutamyl-tRNA reductase, N-terminal domain"/>
    <property type="match status" value="1"/>
</dbReference>
<feature type="site" description="Important for activity" evidence="8">
    <location>
        <position position="99"/>
    </location>
</feature>